<dbReference type="AlphaFoldDB" id="A0A841H520"/>
<keyword evidence="3" id="KW-1185">Reference proteome</keyword>
<dbReference type="Proteomes" id="UP000582837">
    <property type="component" value="Unassembled WGS sequence"/>
</dbReference>
<proteinExistence type="predicted"/>
<accession>A0A841H520</accession>
<dbReference type="RefSeq" id="WP_183685813.1">
    <property type="nucleotide sequence ID" value="NZ_JACHIA010000021.1"/>
</dbReference>
<sequence>AERKSTIEPVFGQMRTRGLRTFMLRGKRKAGLEWSLWCATHNLLKLWRARNRQTTPAMA</sequence>
<gene>
    <name evidence="2" type="ORF">HNQ61_004735</name>
</gene>
<name>A0A841H520_9BACT</name>
<dbReference type="Pfam" id="PF13751">
    <property type="entry name" value="DDE_Tnp_1_6"/>
    <property type="match status" value="1"/>
</dbReference>
<reference evidence="2 3" key="1">
    <citation type="submission" date="2020-08" db="EMBL/GenBank/DDBJ databases">
        <title>Genomic Encyclopedia of Type Strains, Phase IV (KMG-IV): sequencing the most valuable type-strain genomes for metagenomic binning, comparative biology and taxonomic classification.</title>
        <authorList>
            <person name="Goeker M."/>
        </authorList>
    </citation>
    <scope>NUCLEOTIDE SEQUENCE [LARGE SCALE GENOMIC DNA]</scope>
    <source>
        <strain evidence="2 3">DSM 29007</strain>
    </source>
</reference>
<evidence type="ECO:0000313" key="3">
    <source>
        <dbReference type="Proteomes" id="UP000582837"/>
    </source>
</evidence>
<dbReference type="InterPro" id="IPR025668">
    <property type="entry name" value="Tnp_DDE_dom"/>
</dbReference>
<evidence type="ECO:0000313" key="2">
    <source>
        <dbReference type="EMBL" id="MBB6073068.1"/>
    </source>
</evidence>
<feature type="non-terminal residue" evidence="2">
    <location>
        <position position="1"/>
    </location>
</feature>
<comment type="caution">
    <text evidence="2">The sequence shown here is derived from an EMBL/GenBank/DDBJ whole genome shotgun (WGS) entry which is preliminary data.</text>
</comment>
<evidence type="ECO:0000259" key="1">
    <source>
        <dbReference type="Pfam" id="PF13751"/>
    </source>
</evidence>
<protein>
    <recommendedName>
        <fullName evidence="1">Transposase DDE domain-containing protein</fullName>
    </recommendedName>
</protein>
<organism evidence="2 3">
    <name type="scientific">Longimicrobium terrae</name>
    <dbReference type="NCBI Taxonomy" id="1639882"/>
    <lineage>
        <taxon>Bacteria</taxon>
        <taxon>Pseudomonadati</taxon>
        <taxon>Gemmatimonadota</taxon>
        <taxon>Longimicrobiia</taxon>
        <taxon>Longimicrobiales</taxon>
        <taxon>Longimicrobiaceae</taxon>
        <taxon>Longimicrobium</taxon>
    </lineage>
</organism>
<feature type="domain" description="Transposase DDE" evidence="1">
    <location>
        <begin position="2"/>
        <end position="47"/>
    </location>
</feature>
<dbReference type="EMBL" id="JACHIA010000021">
    <property type="protein sequence ID" value="MBB6073068.1"/>
    <property type="molecule type" value="Genomic_DNA"/>
</dbReference>